<organism evidence="4 5">
    <name type="scientific">Coprobacter fastidiosus</name>
    <dbReference type="NCBI Taxonomy" id="1099853"/>
    <lineage>
        <taxon>Bacteria</taxon>
        <taxon>Pseudomonadati</taxon>
        <taxon>Bacteroidota</taxon>
        <taxon>Bacteroidia</taxon>
        <taxon>Bacteroidales</taxon>
        <taxon>Barnesiellaceae</taxon>
        <taxon>Coprobacter</taxon>
    </lineage>
</organism>
<comment type="caution">
    <text evidence="4">The sequence shown here is derived from an EMBL/GenBank/DDBJ whole genome shotgun (WGS) entry which is preliminary data.</text>
</comment>
<dbReference type="InterPro" id="IPR025827">
    <property type="entry name" value="Zn_ribbon_recom_dom"/>
</dbReference>
<dbReference type="Gene3D" id="3.40.50.1390">
    <property type="entry name" value="Resolvase, N-terminal catalytic domain"/>
    <property type="match status" value="1"/>
</dbReference>
<feature type="domain" description="Recombinase" evidence="3">
    <location>
        <begin position="150"/>
        <end position="277"/>
    </location>
</feature>
<evidence type="ECO:0000256" key="1">
    <source>
        <dbReference type="SAM" id="Coils"/>
    </source>
</evidence>
<dbReference type="CDD" id="cd00338">
    <property type="entry name" value="Ser_Recombinase"/>
    <property type="match status" value="1"/>
</dbReference>
<dbReference type="InterPro" id="IPR036162">
    <property type="entry name" value="Resolvase-like_N_sf"/>
</dbReference>
<gene>
    <name evidence="4" type="ORF">DDY73_09270</name>
</gene>
<dbReference type="Pfam" id="PF13408">
    <property type="entry name" value="Zn_ribbon_recom"/>
    <property type="match status" value="1"/>
</dbReference>
<reference evidence="4 5" key="1">
    <citation type="journal article" date="2018" name="Nat. Biotechnol.">
        <title>A standardized bacterial taxonomy based on genome phylogeny substantially revises the tree of life.</title>
        <authorList>
            <person name="Parks D.H."/>
            <person name="Chuvochina M."/>
            <person name="Waite D.W."/>
            <person name="Rinke C."/>
            <person name="Skarshewski A."/>
            <person name="Chaumeil P.A."/>
            <person name="Hugenholtz P."/>
        </authorList>
    </citation>
    <scope>NUCLEOTIDE SEQUENCE [LARGE SCALE GENOMIC DNA]</scope>
    <source>
        <strain evidence="4">UBA11482</strain>
    </source>
</reference>
<name>A0A354M3U2_9BACT</name>
<evidence type="ECO:0000313" key="5">
    <source>
        <dbReference type="Proteomes" id="UP000262954"/>
    </source>
</evidence>
<dbReference type="AlphaFoldDB" id="A0A354M3U2"/>
<accession>A0A354M3U2</accession>
<feature type="domain" description="Resolvase/invertase-type recombinase catalytic" evidence="2">
    <location>
        <begin position="1"/>
        <end position="142"/>
    </location>
</feature>
<dbReference type="GO" id="GO:0003677">
    <property type="term" value="F:DNA binding"/>
    <property type="evidence" value="ECO:0007669"/>
    <property type="project" value="InterPro"/>
</dbReference>
<evidence type="ECO:0000259" key="2">
    <source>
        <dbReference type="PROSITE" id="PS51736"/>
    </source>
</evidence>
<dbReference type="InterPro" id="IPR050639">
    <property type="entry name" value="SSR_resolvase"/>
</dbReference>
<dbReference type="InterPro" id="IPR006119">
    <property type="entry name" value="Resolv_N"/>
</dbReference>
<evidence type="ECO:0000259" key="3">
    <source>
        <dbReference type="PROSITE" id="PS51737"/>
    </source>
</evidence>
<dbReference type="Pfam" id="PF00239">
    <property type="entry name" value="Resolvase"/>
    <property type="match status" value="1"/>
</dbReference>
<dbReference type="EMBL" id="DNWC01000122">
    <property type="protein sequence ID" value="HBJ09181.1"/>
    <property type="molecule type" value="Genomic_DNA"/>
</dbReference>
<dbReference type="PANTHER" id="PTHR30461">
    <property type="entry name" value="DNA-INVERTASE FROM LAMBDOID PROPHAGE"/>
    <property type="match status" value="1"/>
</dbReference>
<dbReference type="InterPro" id="IPR038109">
    <property type="entry name" value="DNA_bind_recomb_sf"/>
</dbReference>
<dbReference type="Proteomes" id="UP000262954">
    <property type="component" value="Unassembled WGS sequence"/>
</dbReference>
<dbReference type="InterPro" id="IPR011109">
    <property type="entry name" value="DNA_bind_recombinase_dom"/>
</dbReference>
<dbReference type="PROSITE" id="PS51736">
    <property type="entry name" value="RECOMBINASES_3"/>
    <property type="match status" value="1"/>
</dbReference>
<protein>
    <submittedName>
        <fullName evidence="4">Recombinase family protein</fullName>
    </submittedName>
</protein>
<dbReference type="GO" id="GO:0000150">
    <property type="term" value="F:DNA strand exchange activity"/>
    <property type="evidence" value="ECO:0007669"/>
    <property type="project" value="InterPro"/>
</dbReference>
<dbReference type="SUPFAM" id="SSF53041">
    <property type="entry name" value="Resolvase-like"/>
    <property type="match status" value="1"/>
</dbReference>
<feature type="coiled-coil region" evidence="1">
    <location>
        <begin position="414"/>
        <end position="448"/>
    </location>
</feature>
<proteinExistence type="predicted"/>
<feature type="non-terminal residue" evidence="4">
    <location>
        <position position="467"/>
    </location>
</feature>
<sequence length="467" mass="53325">MSTDSSDQLESYKAQVAYYTDAIAKNPKWRFAGIYADEGLSGTQAAKRDDFLRMIKDCEKGKIDYIITKSVARFARNTVDALKYVRKLKALGIGVYFEEQCLDSLKSESELALGIYSVLAQAESENISANVRWGIQRRMQSGTFKFRYNLIGYRKGEDGQPEIVPEEAKYVKDVFDMYLDGNSVDQIKEYLDSAPIKTATGNDIWSRNAIRNILTNERYVGDMLLQKTYIENCITKKARKNRGEMPKYLVSNNHPAIIDRDTFKQVQSEMAKRRNRPRVSDKTITAKGKFSGKYPFSDLLVCDSCGNRYRRCMWISGGKKKIVWRCVTRIEHGGKACESISVGDELIHKAVYRSINRYIQNNSGALDIVLSELSKQFGGNDYTDDLCNIKRSINELNKQMEDAAMIEVTTQGNKERIREEIIELSQRIVALRNEKSIIEEKMATAKTRNEELSMFSKELSLYNADCS</sequence>
<keyword evidence="1" id="KW-0175">Coiled coil</keyword>
<dbReference type="Pfam" id="PF07508">
    <property type="entry name" value="Recombinase"/>
    <property type="match status" value="1"/>
</dbReference>
<dbReference type="PROSITE" id="PS51737">
    <property type="entry name" value="RECOMBINASE_DNA_BIND"/>
    <property type="match status" value="1"/>
</dbReference>
<dbReference type="SMART" id="SM00857">
    <property type="entry name" value="Resolvase"/>
    <property type="match status" value="1"/>
</dbReference>
<evidence type="ECO:0000313" key="4">
    <source>
        <dbReference type="EMBL" id="HBJ09181.1"/>
    </source>
</evidence>
<dbReference type="Gene3D" id="3.90.1750.20">
    <property type="entry name" value="Putative Large Serine Recombinase, Chain B, Domain 2"/>
    <property type="match status" value="1"/>
</dbReference>
<dbReference type="PANTHER" id="PTHR30461:SF23">
    <property type="entry name" value="DNA RECOMBINASE-RELATED"/>
    <property type="match status" value="1"/>
</dbReference>